<dbReference type="RefSeq" id="WP_125560647.1">
    <property type="nucleotide sequence ID" value="NZ_CP045429.1"/>
</dbReference>
<sequence>MDIVRQKKERGVIKKYWYIPVFFIAFLVFYFISNLISDDIYVADADRVVFSEVKNGRFTVSVRGSGVLKPKEINWLASNVDGRVETLYVKPGNIVKKGDLIAKLDNPELVQKLKETQWELEAIEADAIASEIAGESALLDLEAVVLNAKLDFEKSKVQYNSQIQLREKNLGVVAEVDFLKNRLETLQSEKRWKIQQKRYEKMLENNQAQLQALKARLKKMKKIAERAQDQVDNLSVIATMDSVVQNVAIESGQRVRIGDNIAKLAQKEELIAELQIPELQVRSVTIGQLVTIDTRNYKMTGEVARVAPSVINGKVQIDVELDLPLSPDAIPDLTVDGIITVSNIDQALYVKKPIYTQSQSDAYVYKESSDGRFVERTRVKFGVGSVGEVQIISGLNIGDRIVVSDPSQWEMYEKVLIN</sequence>
<comment type="subcellular location">
    <subcellularLocation>
        <location evidence="1">Cell envelope</location>
    </subcellularLocation>
</comment>
<name>A0A5S3UV36_9GAMM</name>
<keyword evidence="2" id="KW-0175">Coiled coil</keyword>
<dbReference type="PANTHER" id="PTHR32347:SF23">
    <property type="entry name" value="BLL5650 PROTEIN"/>
    <property type="match status" value="1"/>
</dbReference>
<organism evidence="3 4">
    <name type="scientific">Pseudoalteromonas rubra</name>
    <dbReference type="NCBI Taxonomy" id="43658"/>
    <lineage>
        <taxon>Bacteria</taxon>
        <taxon>Pseudomonadati</taxon>
        <taxon>Pseudomonadota</taxon>
        <taxon>Gammaproteobacteria</taxon>
        <taxon>Alteromonadales</taxon>
        <taxon>Pseudoalteromonadaceae</taxon>
        <taxon>Pseudoalteromonas</taxon>
    </lineage>
</organism>
<gene>
    <name evidence="3" type="ORF">CWC22_015755</name>
</gene>
<dbReference type="OrthoDB" id="9806939at2"/>
<dbReference type="Gene3D" id="2.40.30.170">
    <property type="match status" value="1"/>
</dbReference>
<dbReference type="GO" id="GO:0030313">
    <property type="term" value="C:cell envelope"/>
    <property type="evidence" value="ECO:0007669"/>
    <property type="project" value="UniProtKB-SubCell"/>
</dbReference>
<dbReference type="AlphaFoldDB" id="A0A5S3UV36"/>
<dbReference type="Gene3D" id="2.40.50.100">
    <property type="match status" value="1"/>
</dbReference>
<proteinExistence type="predicted"/>
<evidence type="ECO:0000313" key="3">
    <source>
        <dbReference type="EMBL" id="QPB84361.1"/>
    </source>
</evidence>
<dbReference type="Proteomes" id="UP000305729">
    <property type="component" value="Chromosome 1"/>
</dbReference>
<dbReference type="InterPro" id="IPR050465">
    <property type="entry name" value="UPF0194_transport"/>
</dbReference>
<evidence type="ECO:0000256" key="1">
    <source>
        <dbReference type="ARBA" id="ARBA00004196"/>
    </source>
</evidence>
<dbReference type="EMBL" id="CP045429">
    <property type="protein sequence ID" value="QPB84361.1"/>
    <property type="molecule type" value="Genomic_DNA"/>
</dbReference>
<dbReference type="PANTHER" id="PTHR32347">
    <property type="entry name" value="EFFLUX SYSTEM COMPONENT YKNX-RELATED"/>
    <property type="match status" value="1"/>
</dbReference>
<accession>A0A5S3UV36</accession>
<protein>
    <submittedName>
        <fullName evidence="3">HlyD family efflux transporter periplasmic adaptor subunit</fullName>
    </submittedName>
</protein>
<evidence type="ECO:0000256" key="2">
    <source>
        <dbReference type="ARBA" id="ARBA00023054"/>
    </source>
</evidence>
<evidence type="ECO:0000313" key="4">
    <source>
        <dbReference type="Proteomes" id="UP000305729"/>
    </source>
</evidence>
<reference evidence="3 4" key="1">
    <citation type="submission" date="2019-10" db="EMBL/GenBank/DDBJ databases">
        <title>Pseudoalteromonas rubra S4059.</title>
        <authorList>
            <person name="Paulsen S."/>
            <person name="Wang X."/>
        </authorList>
    </citation>
    <scope>NUCLEOTIDE SEQUENCE [LARGE SCALE GENOMIC DNA]</scope>
    <source>
        <strain evidence="3 4">S4059</strain>
    </source>
</reference>
<dbReference type="Gene3D" id="2.40.420.20">
    <property type="match status" value="1"/>
</dbReference>